<evidence type="ECO:0000256" key="3">
    <source>
        <dbReference type="ARBA" id="ARBA00022630"/>
    </source>
</evidence>
<comment type="caution">
    <text evidence="8">The sequence shown here is derived from an EMBL/GenBank/DDBJ whole genome shotgun (WGS) entry which is preliminary data.</text>
</comment>
<dbReference type="InterPro" id="IPR012132">
    <property type="entry name" value="GMC_OxRdtase"/>
</dbReference>
<dbReference type="Proteomes" id="UP001369736">
    <property type="component" value="Unassembled WGS sequence"/>
</dbReference>
<gene>
    <name evidence="8" type="ORF">WCD58_11315</name>
</gene>
<keyword evidence="4 5" id="KW-0274">FAD</keyword>
<comment type="similarity">
    <text evidence="2 5">Belongs to the GMC oxidoreductase family.</text>
</comment>
<evidence type="ECO:0000256" key="4">
    <source>
        <dbReference type="ARBA" id="ARBA00022827"/>
    </source>
</evidence>
<dbReference type="Gene3D" id="3.50.50.60">
    <property type="entry name" value="FAD/NAD(P)-binding domain"/>
    <property type="match status" value="1"/>
</dbReference>
<dbReference type="InterPro" id="IPR007867">
    <property type="entry name" value="GMC_OxRtase_C"/>
</dbReference>
<accession>A0ABU8M4I0</accession>
<dbReference type="PANTHER" id="PTHR11552:SF147">
    <property type="entry name" value="CHOLINE DEHYDROGENASE, MITOCHONDRIAL"/>
    <property type="match status" value="1"/>
</dbReference>
<evidence type="ECO:0000259" key="6">
    <source>
        <dbReference type="PROSITE" id="PS00623"/>
    </source>
</evidence>
<feature type="domain" description="Glucose-methanol-choline oxidoreductase N-terminal" evidence="7">
    <location>
        <begin position="252"/>
        <end position="266"/>
    </location>
</feature>
<feature type="domain" description="Glucose-methanol-choline oxidoreductase N-terminal" evidence="6">
    <location>
        <begin position="81"/>
        <end position="104"/>
    </location>
</feature>
<organism evidence="8 9">
    <name type="scientific">Actinomycetospora flava</name>
    <dbReference type="NCBI Taxonomy" id="3129232"/>
    <lineage>
        <taxon>Bacteria</taxon>
        <taxon>Bacillati</taxon>
        <taxon>Actinomycetota</taxon>
        <taxon>Actinomycetes</taxon>
        <taxon>Pseudonocardiales</taxon>
        <taxon>Pseudonocardiaceae</taxon>
        <taxon>Actinomycetospora</taxon>
    </lineage>
</organism>
<keyword evidence="3 5" id="KW-0285">Flavoprotein</keyword>
<dbReference type="Gene3D" id="3.30.560.10">
    <property type="entry name" value="Glucose Oxidase, domain 3"/>
    <property type="match status" value="1"/>
</dbReference>
<evidence type="ECO:0000256" key="1">
    <source>
        <dbReference type="ARBA" id="ARBA00001974"/>
    </source>
</evidence>
<dbReference type="Pfam" id="PF00732">
    <property type="entry name" value="GMC_oxred_N"/>
    <property type="match status" value="1"/>
</dbReference>
<evidence type="ECO:0000313" key="8">
    <source>
        <dbReference type="EMBL" id="MEJ2861749.1"/>
    </source>
</evidence>
<dbReference type="RefSeq" id="WP_337702722.1">
    <property type="nucleotide sequence ID" value="NZ_JBBEGM010000003.1"/>
</dbReference>
<name>A0ABU8M4I0_9PSEU</name>
<dbReference type="InterPro" id="IPR036188">
    <property type="entry name" value="FAD/NAD-bd_sf"/>
</dbReference>
<dbReference type="InterPro" id="IPR000172">
    <property type="entry name" value="GMC_OxRdtase_N"/>
</dbReference>
<dbReference type="PANTHER" id="PTHR11552">
    <property type="entry name" value="GLUCOSE-METHANOL-CHOLINE GMC OXIDOREDUCTASE"/>
    <property type="match status" value="1"/>
</dbReference>
<dbReference type="SUPFAM" id="SSF51905">
    <property type="entry name" value="FAD/NAD(P)-binding domain"/>
    <property type="match status" value="1"/>
</dbReference>
<dbReference type="PIRSF" id="PIRSF000137">
    <property type="entry name" value="Alcohol_oxidase"/>
    <property type="match status" value="1"/>
</dbReference>
<dbReference type="SUPFAM" id="SSF54373">
    <property type="entry name" value="FAD-linked reductases, C-terminal domain"/>
    <property type="match status" value="1"/>
</dbReference>
<proteinExistence type="inferred from homology"/>
<evidence type="ECO:0000256" key="2">
    <source>
        <dbReference type="ARBA" id="ARBA00010790"/>
    </source>
</evidence>
<keyword evidence="9" id="KW-1185">Reference proteome</keyword>
<reference evidence="8 9" key="1">
    <citation type="submission" date="2024-03" db="EMBL/GenBank/DDBJ databases">
        <title>Actinomycetospora sp. OC33-EN07, a novel actinomycete isolated from wild orchid (Aerides multiflora).</title>
        <authorList>
            <person name="Suriyachadkun C."/>
        </authorList>
    </citation>
    <scope>NUCLEOTIDE SEQUENCE [LARGE SCALE GENOMIC DNA]</scope>
    <source>
        <strain evidence="8 9">OC33-EN07</strain>
    </source>
</reference>
<dbReference type="PROSITE" id="PS00624">
    <property type="entry name" value="GMC_OXRED_2"/>
    <property type="match status" value="1"/>
</dbReference>
<comment type="cofactor">
    <cofactor evidence="1">
        <name>FAD</name>
        <dbReference type="ChEBI" id="CHEBI:57692"/>
    </cofactor>
</comment>
<dbReference type="PROSITE" id="PS00623">
    <property type="entry name" value="GMC_OXRED_1"/>
    <property type="match status" value="1"/>
</dbReference>
<sequence>MSRPDYIVVGSGSAGSVLARRLLDAEAGSVLVLEAGGSHDDNPAVHDPTAWPSLWGTEVDWAYRTVPQVHTADRVHDWPRGRVLGGTSCLNAMQYIRGHRADFDAWAAAGNTGWGHDDVLPVFMGLEDHHEGASALHGAGGPMHVSILRDRDANPTSTAFVEACVEVGYLRNDDINGATTEGAGWNPTSIRDGVRQDTWTTFLAPVVGRPGLEVRTGARVARLLVERGRVTGVELDDGERLHAEREVVLCAGAIDSPRLLLQSGIGPADELRAVGVDPVHDLPGVGRNLHDHLLLGVVYEATEPLPAGRNNLSESVLFTTSTRGTPAPDIQVALVHVPFHSPEFTAPANSYTIAPGIVAPQSRGSVRLLDAGPGGALAIDPNYLGEEADVEGLLEGIAMSREIGEAHAFDRWRRREVLPGPDVTSSAALCDFVARAASTYYHPAGTCAMGTGDDAVVDPELRLHGLDGLRVADASVMPTMVSVNPNATITMIGAKAAALISGVAASSGQRLAAR</sequence>
<evidence type="ECO:0000256" key="5">
    <source>
        <dbReference type="RuleBase" id="RU003968"/>
    </source>
</evidence>
<dbReference type="EMBL" id="JBBEGM010000003">
    <property type="protein sequence ID" value="MEJ2861749.1"/>
    <property type="molecule type" value="Genomic_DNA"/>
</dbReference>
<protein>
    <submittedName>
        <fullName evidence="8">GMC family oxidoreductase N-terminal domain-containing protein</fullName>
    </submittedName>
</protein>
<evidence type="ECO:0000259" key="7">
    <source>
        <dbReference type="PROSITE" id="PS00624"/>
    </source>
</evidence>
<evidence type="ECO:0000313" key="9">
    <source>
        <dbReference type="Proteomes" id="UP001369736"/>
    </source>
</evidence>
<dbReference type="Pfam" id="PF05199">
    <property type="entry name" value="GMC_oxred_C"/>
    <property type="match status" value="1"/>
</dbReference>